<evidence type="ECO:0000313" key="1">
    <source>
        <dbReference type="EMBL" id="QHU10229.1"/>
    </source>
</evidence>
<name>A0A6C0JXJ7_9ZZZZ</name>
<dbReference type="AlphaFoldDB" id="A0A6C0JXJ7"/>
<dbReference type="EMBL" id="MN740751">
    <property type="protein sequence ID" value="QHU10229.1"/>
    <property type="molecule type" value="Genomic_DNA"/>
</dbReference>
<accession>A0A6C0JXJ7</accession>
<sequence>MSLGIVITRHVRCENTNKLWNECYRCIRKWYPNNIIMIVDDASNYQYVSSHYNLVNCFIIQSEFPGSGELLGFYYFHKYHLFSKAIVIHDSSFLNGQLCVDDIHTARFIWHFSHEWNIPSAEIELIKVLHKSDFLFTIHRNTNLWKGAFGTQCVITYEFLDSIVNKYRLFNLFQVVKHRNERCQLERVFGLICCAEDPSINNNPSIMGLIHDCEDFGTVSFDKYSNYFYSYDHLVIIKTWVGR</sequence>
<reference evidence="1" key="1">
    <citation type="journal article" date="2020" name="Nature">
        <title>Giant virus diversity and host interactions through global metagenomics.</title>
        <authorList>
            <person name="Schulz F."/>
            <person name="Roux S."/>
            <person name="Paez-Espino D."/>
            <person name="Jungbluth S."/>
            <person name="Walsh D.A."/>
            <person name="Denef V.J."/>
            <person name="McMahon K.D."/>
            <person name="Konstantinidis K.T."/>
            <person name="Eloe-Fadrosh E.A."/>
            <person name="Kyrpides N.C."/>
            <person name="Woyke T."/>
        </authorList>
    </citation>
    <scope>NUCLEOTIDE SEQUENCE</scope>
    <source>
        <strain evidence="1">GVMAG-S-1101164-67</strain>
    </source>
</reference>
<organism evidence="1">
    <name type="scientific">viral metagenome</name>
    <dbReference type="NCBI Taxonomy" id="1070528"/>
    <lineage>
        <taxon>unclassified sequences</taxon>
        <taxon>metagenomes</taxon>
        <taxon>organismal metagenomes</taxon>
    </lineage>
</organism>
<protein>
    <recommendedName>
        <fullName evidence="2">Glycosyltransferase</fullName>
    </recommendedName>
</protein>
<evidence type="ECO:0008006" key="2">
    <source>
        <dbReference type="Google" id="ProtNLM"/>
    </source>
</evidence>
<proteinExistence type="predicted"/>